<proteinExistence type="inferred from homology"/>
<dbReference type="Pfam" id="PF14378">
    <property type="entry name" value="PAP2_3"/>
    <property type="match status" value="1"/>
</dbReference>
<dbReference type="Proteomes" id="UP000258309">
    <property type="component" value="Unassembled WGS sequence"/>
</dbReference>
<evidence type="ECO:0000256" key="8">
    <source>
        <dbReference type="ARBA" id="ARBA00023274"/>
    </source>
</evidence>
<evidence type="ECO:0000256" key="9">
    <source>
        <dbReference type="SAM" id="MobiDB-lite"/>
    </source>
</evidence>
<dbReference type="FunFam" id="1.25.40.10:FF:000512">
    <property type="entry name" value="Signal recognition particle subunit SRP72"/>
    <property type="match status" value="1"/>
</dbReference>
<dbReference type="CDD" id="cd03386">
    <property type="entry name" value="PAP2_Aur1_like"/>
    <property type="match status" value="1"/>
</dbReference>
<evidence type="ECO:0000313" key="14">
    <source>
        <dbReference type="Proteomes" id="UP000258309"/>
    </source>
</evidence>
<feature type="transmembrane region" description="Helical" evidence="10">
    <location>
        <begin position="364"/>
        <end position="386"/>
    </location>
</feature>
<dbReference type="EMBL" id="NCSJ02000433">
    <property type="protein sequence ID" value="RFU24546.1"/>
    <property type="molecule type" value="Genomic_DNA"/>
</dbReference>
<dbReference type="InterPro" id="IPR011990">
    <property type="entry name" value="TPR-like_helical_dom_sf"/>
</dbReference>
<keyword evidence="6" id="KW-0256">Endoplasmic reticulum</keyword>
<keyword evidence="5" id="KW-0963">Cytoplasm</keyword>
<feature type="compositionally biased region" description="Basic residues" evidence="9">
    <location>
        <begin position="943"/>
        <end position="953"/>
    </location>
</feature>
<dbReference type="SUPFAM" id="SSF48452">
    <property type="entry name" value="TPR-like"/>
    <property type="match status" value="1"/>
</dbReference>
<evidence type="ECO:0000256" key="10">
    <source>
        <dbReference type="SAM" id="Phobius"/>
    </source>
</evidence>
<feature type="non-terminal residue" evidence="13">
    <location>
        <position position="1"/>
    </location>
</feature>
<feature type="compositionally biased region" description="Basic and acidic residues" evidence="9">
    <location>
        <begin position="954"/>
        <end position="977"/>
    </location>
</feature>
<feature type="transmembrane region" description="Helical" evidence="10">
    <location>
        <begin position="24"/>
        <end position="43"/>
    </location>
</feature>
<keyword evidence="10" id="KW-0812">Transmembrane</keyword>
<feature type="transmembrane region" description="Helical" evidence="10">
    <location>
        <begin position="339"/>
        <end position="358"/>
    </location>
</feature>
<dbReference type="OMA" id="ELACNER"/>
<keyword evidence="14" id="KW-1185">Reference proteome</keyword>
<dbReference type="InterPro" id="IPR013699">
    <property type="entry name" value="Signal_recog_part_SRP72_RNA-bd"/>
</dbReference>
<dbReference type="Pfam" id="PF08492">
    <property type="entry name" value="SRP72"/>
    <property type="match status" value="1"/>
</dbReference>
<feature type="domain" description="Signal recognition particle SRP72 subunit RNA-binding" evidence="11">
    <location>
        <begin position="930"/>
        <end position="980"/>
    </location>
</feature>
<dbReference type="Gene3D" id="1.25.40.10">
    <property type="entry name" value="Tetratricopeptide repeat domain"/>
    <property type="match status" value="1"/>
</dbReference>
<keyword evidence="10" id="KW-1133">Transmembrane helix</keyword>
<dbReference type="Pfam" id="PF17004">
    <property type="entry name" value="SRP_TPR_like"/>
    <property type="match status" value="1"/>
</dbReference>
<keyword evidence="7" id="KW-0733">Signal recognition particle</keyword>
<evidence type="ECO:0000256" key="7">
    <source>
        <dbReference type="ARBA" id="ARBA00023135"/>
    </source>
</evidence>
<feature type="domain" description="Inositolphosphotransferase Aur1/Ipt1" evidence="12">
    <location>
        <begin position="194"/>
        <end position="379"/>
    </location>
</feature>
<dbReference type="InterPro" id="IPR026841">
    <property type="entry name" value="Aur1/Ipt1"/>
</dbReference>
<evidence type="ECO:0000256" key="2">
    <source>
        <dbReference type="ARBA" id="ARBA00004496"/>
    </source>
</evidence>
<dbReference type="PANTHER" id="PTHR14094:SF9">
    <property type="entry name" value="SIGNAL RECOGNITION PARTICLE SUBUNIT SRP72"/>
    <property type="match status" value="1"/>
</dbReference>
<keyword evidence="10" id="KW-0472">Membrane</keyword>
<evidence type="ECO:0000259" key="11">
    <source>
        <dbReference type="Pfam" id="PF08492"/>
    </source>
</evidence>
<comment type="similarity">
    <text evidence="3">Belongs to the SRP72 family.</text>
</comment>
<dbReference type="GO" id="GO:0006614">
    <property type="term" value="P:SRP-dependent cotranslational protein targeting to membrane"/>
    <property type="evidence" value="ECO:0007669"/>
    <property type="project" value="InterPro"/>
</dbReference>
<gene>
    <name evidence="13" type="ORF">B7463_g11790</name>
</gene>
<dbReference type="AlphaFoldDB" id="A0A3E2GTY2"/>
<dbReference type="GO" id="GO:0016020">
    <property type="term" value="C:membrane"/>
    <property type="evidence" value="ECO:0007669"/>
    <property type="project" value="UniProtKB-SubCell"/>
</dbReference>
<feature type="compositionally biased region" description="Basic residues" evidence="9">
    <location>
        <begin position="978"/>
        <end position="987"/>
    </location>
</feature>
<dbReference type="GO" id="GO:0008312">
    <property type="term" value="F:7S RNA binding"/>
    <property type="evidence" value="ECO:0007669"/>
    <property type="project" value="InterPro"/>
</dbReference>
<dbReference type="InterPro" id="IPR026270">
    <property type="entry name" value="SRP72"/>
</dbReference>
<dbReference type="InterPro" id="IPR031545">
    <property type="entry name" value="SRP72_TPR-like"/>
</dbReference>
<dbReference type="GO" id="GO:0005783">
    <property type="term" value="C:endoplasmic reticulum"/>
    <property type="evidence" value="ECO:0007669"/>
    <property type="project" value="UniProtKB-SubCell"/>
</dbReference>
<feature type="non-terminal residue" evidence="13">
    <location>
        <position position="1033"/>
    </location>
</feature>
<evidence type="ECO:0000259" key="12">
    <source>
        <dbReference type="Pfam" id="PF14378"/>
    </source>
</evidence>
<accession>A0A3E2GTY2</accession>
<dbReference type="GO" id="GO:0043022">
    <property type="term" value="F:ribosome binding"/>
    <property type="evidence" value="ECO:0007669"/>
    <property type="project" value="TreeGrafter"/>
</dbReference>
<feature type="transmembrane region" description="Helical" evidence="10">
    <location>
        <begin position="298"/>
        <end position="318"/>
    </location>
</feature>
<comment type="caution">
    <text evidence="13">The sequence shown here is derived from an EMBL/GenBank/DDBJ whole genome shotgun (WGS) entry which is preliminary data.</text>
</comment>
<feature type="transmembrane region" description="Helical" evidence="10">
    <location>
        <begin position="216"/>
        <end position="235"/>
    </location>
</feature>
<evidence type="ECO:0000256" key="6">
    <source>
        <dbReference type="ARBA" id="ARBA00022824"/>
    </source>
</evidence>
<feature type="transmembrane region" description="Helical" evidence="10">
    <location>
        <begin position="247"/>
        <end position="265"/>
    </location>
</feature>
<comment type="subcellular location">
    <subcellularLocation>
        <location evidence="2">Cytoplasm</location>
    </subcellularLocation>
    <subcellularLocation>
        <location evidence="1">Endoplasmic reticulum</location>
    </subcellularLocation>
</comment>
<protein>
    <recommendedName>
        <fullName evidence="4">Signal recognition particle subunit SRP72</fullName>
    </recommendedName>
</protein>
<keyword evidence="8" id="KW-0687">Ribonucleoprotein</keyword>
<evidence type="ECO:0000256" key="5">
    <source>
        <dbReference type="ARBA" id="ARBA00022490"/>
    </source>
</evidence>
<evidence type="ECO:0000313" key="13">
    <source>
        <dbReference type="EMBL" id="RFU24546.1"/>
    </source>
</evidence>
<evidence type="ECO:0000256" key="4">
    <source>
        <dbReference type="ARBA" id="ARBA00018350"/>
    </source>
</evidence>
<dbReference type="OrthoDB" id="5421607at2759"/>
<feature type="region of interest" description="Disordered" evidence="9">
    <location>
        <begin position="923"/>
        <end position="1033"/>
    </location>
</feature>
<dbReference type="STRING" id="5539.A0A3E2GTY2"/>
<evidence type="ECO:0000256" key="3">
    <source>
        <dbReference type="ARBA" id="ARBA00007676"/>
    </source>
</evidence>
<evidence type="ECO:0000256" key="1">
    <source>
        <dbReference type="ARBA" id="ARBA00004240"/>
    </source>
</evidence>
<dbReference type="GO" id="GO:0005786">
    <property type="term" value="C:signal recognition particle, endoplasmic reticulum targeting"/>
    <property type="evidence" value="ECO:0007669"/>
    <property type="project" value="UniProtKB-KW"/>
</dbReference>
<name>A0A3E2GTY2_SCYLI</name>
<reference evidence="13 14" key="1">
    <citation type="submission" date="2018-05" db="EMBL/GenBank/DDBJ databases">
        <title>Draft genome sequence of Scytalidium lignicola DSM 105466, a ubiquitous saprotrophic fungus.</title>
        <authorList>
            <person name="Buettner E."/>
            <person name="Gebauer A.M."/>
            <person name="Hofrichter M."/>
            <person name="Liers C."/>
            <person name="Kellner H."/>
        </authorList>
    </citation>
    <scope>NUCLEOTIDE SEQUENCE [LARGE SCALE GENOMIC DNA]</scope>
    <source>
        <strain evidence="13 14">DSM 105466</strain>
    </source>
</reference>
<dbReference type="PANTHER" id="PTHR14094">
    <property type="entry name" value="SIGNAL RECOGNITION PARTICLE 72"/>
    <property type="match status" value="1"/>
</dbReference>
<organism evidence="13 14">
    <name type="scientific">Scytalidium lignicola</name>
    <name type="common">Hyphomycete</name>
    <dbReference type="NCBI Taxonomy" id="5539"/>
    <lineage>
        <taxon>Eukaryota</taxon>
        <taxon>Fungi</taxon>
        <taxon>Dikarya</taxon>
        <taxon>Ascomycota</taxon>
        <taxon>Pezizomycotina</taxon>
        <taxon>Leotiomycetes</taxon>
        <taxon>Leotiomycetes incertae sedis</taxon>
        <taxon>Scytalidium</taxon>
    </lineage>
</organism>
<sequence>MGLEANITVPIGEPEWNSEAAWKLPGWFEPIVVASILVGAMFFTRRRGYRIFRSRGPQSGILNEDPDSNSARSSDDLLSRENLYDAAADDDSEEPILTGEKYPPKKRRCCGTDLYTPNTSQFANHFHSKIMQKFPFLMEMFYWIITYAFYRSTNILSQAIFSKTGIWDVAQDHGLAVLEFEQFSWLSFLWPVREQDVQQWFMHGHQTFLTILNRSYALIHIPGTVGFIAWYYYVAPSHHTFAIVRRTMTLTNLLAFCIFIFYPCMPPRLLPQEYGFLDSVRHDDAQSVWMSGKYVNSLAAMPSMHFGYSFCIGCTMFYQSGIFRKRLEPGETRKSRFWTLFYILFGIGYPAWILVTIVATANHYYLDACVATVVALTAFFCNLAILSSLLRSTTISDHEEILKASNAVLKSSKNDPKALHTRVVALLNLDRFDDALRALDDGGDKLDQECVLEKAYALYKTGKLTEAEELVHRSGSDDRGLKHVAAQVAYRAEKFEDAARIYKELSSQKAPIEGEENDLRINSAAVDAQLEWQGNGNKVEPSRKKPTREDSEAFETAYNAGCGCIARGELTVAAILLKMARDLCEASDELSDEDKKAEILPIMVQQAFVFTKMGRLEEAETIQKMINVAEVPELPSRVIAQNNELAASTKNDNPYLTQRVFDSMPELKHTERHFEHQASILQRNHYVIDLQAQKFSGVAYSTSSIISKSPSPTLSPFVNSLSVLNAAAHTRGEPGKIGLKQILLLLEKRPNDVGLILTIIQLYVLTNNPGPAINLLESFFKRLEESSSPSDLDVRFAPGLVAVMVSLYKLSGRKDPIKIELEKAASYWRRKSKPAPSLLSAAGFSLLSSSNPEDFKAAGEIFSSLREQDGSDRVAIAGMVASYATTDFPKISSDLEKLPSVDRLIVGIDAEALEEAGIASIAPQPSASAGKKRSAIDTEKEKPAKKRHTRKSKLPKDYEEGKKMDPERWLPLRDRSSYRPKGKKGKKKAADATQGGVVKEEESLELVGGSAIKVEKAPPGGGGPKNKKKKGKK</sequence>